<feature type="region of interest" description="Disordered" evidence="8">
    <location>
        <begin position="1"/>
        <end position="91"/>
    </location>
</feature>
<protein>
    <submittedName>
        <fullName evidence="10">Chloride channel</fullName>
    </submittedName>
</protein>
<sequence length="899" mass="98757">MPNSTPSRSSTGDLDRPDSTVQPSLQTAPPSPSIYRRSHSHLSERHTNYESLDSHIEVGETTSLLGPPQSRRRAPRRSYTSISGASGHDENLKHTLAAGSLRRSRHHSRANSQNLRFGRDSDIDGADGYPAKDGMMGSSFLDDRLWYDQFTSTDWVHDSVADGARLRLLRSRKDIRGRLLALFDGSQGWILVALIGCITAAIAYLVDVLGDVVFDLKEGFCTTRWFQSRSECCPADRDCPAWLSWSNILSRSNPDNQWADFGMFVLWVVALSVISCIFTLLTKTVLPSSVSLATLDENLGAERTTHQDSAGGDSPVSESSPNAISIPSRPAMVYYPAAGSGVAEVKVINSGFVLHGYLGAKTLALKTVALIFSVASGLSLGKEGPYVHIGACVGNICCRLFSKYNQNDGKRREVLSASAASGVAVAFGAPIGGSLFSLEEVSYYFPPKTLFRTFFCCVVAALSLKFLDPYGTGKIVLFQVRYVDDWHIFEMVLFILLGALGGATGAFFNKVMVVWARSFRRIPIIKRWPMLEVILVGLLTGVLSFWNRYAKLPISELLFELAKPCDHESISPTGLCPSEDGIGHIIRYLLIALAIKSFLTVITFGIKLPSGIYIPSMVVGGLMGRIVGHMAQYVAVKYPDFFLFRSCSSAGTMEACVTPGVYAMIAAGSTMCGVTRLSVTLAVILFELTGSLDHVLPFSLAILSAKWTADAIEPRSVYDLLTDMNSYPFLSNRHQPMSDAVLGDIVRPVRKSRVIDISESPFVRATELRDKLEHLLVAGELDGGLPILRNNVLSGLIPAPDLEFALDNLEDEDNTLCLMSMDPSTVVYDSEDDNMYRIDFMRYIDAAPISLDIHSPIDVVYQCFTKLGLRYLCVLQDGKYAGLVHKKAFVKFMKEIEYQ</sequence>
<evidence type="ECO:0000313" key="11">
    <source>
        <dbReference type="Proteomes" id="UP000266188"/>
    </source>
</evidence>
<dbReference type="SUPFAM" id="SSF81340">
    <property type="entry name" value="Clc chloride channel"/>
    <property type="match status" value="1"/>
</dbReference>
<feature type="transmembrane region" description="Helical" evidence="9">
    <location>
        <begin position="612"/>
        <end position="636"/>
    </location>
</feature>
<dbReference type="GO" id="GO:0005769">
    <property type="term" value="C:early endosome"/>
    <property type="evidence" value="ECO:0007669"/>
    <property type="project" value="TreeGrafter"/>
</dbReference>
<keyword evidence="4 9" id="KW-1133">Transmembrane helix</keyword>
<dbReference type="SUPFAM" id="SSF54631">
    <property type="entry name" value="CBS-domain pair"/>
    <property type="match status" value="1"/>
</dbReference>
<keyword evidence="6 9" id="KW-0472">Membrane</keyword>
<evidence type="ECO:0000256" key="1">
    <source>
        <dbReference type="ARBA" id="ARBA00004141"/>
    </source>
</evidence>
<evidence type="ECO:0000256" key="9">
    <source>
        <dbReference type="SAM" id="Phobius"/>
    </source>
</evidence>
<evidence type="ECO:0000256" key="2">
    <source>
        <dbReference type="ARBA" id="ARBA00022448"/>
    </source>
</evidence>
<feature type="region of interest" description="Disordered" evidence="8">
    <location>
        <begin position="98"/>
        <end position="117"/>
    </location>
</feature>
<feature type="transmembrane region" description="Helical" evidence="9">
    <location>
        <begin position="588"/>
        <end position="606"/>
    </location>
</feature>
<gene>
    <name evidence="10" type="ORF">PHISCL_09294</name>
</gene>
<feature type="transmembrane region" description="Helical" evidence="9">
    <location>
        <begin position="528"/>
        <end position="546"/>
    </location>
</feature>
<dbReference type="EMBL" id="MVGC01000564">
    <property type="protein sequence ID" value="RJE18374.1"/>
    <property type="molecule type" value="Genomic_DNA"/>
</dbReference>
<dbReference type="InterPro" id="IPR046342">
    <property type="entry name" value="CBS_dom_sf"/>
</dbReference>
<keyword evidence="3 9" id="KW-0812">Transmembrane</keyword>
<name>A0A3A2ZGD2_9EURO</name>
<keyword evidence="2" id="KW-0813">Transport</keyword>
<dbReference type="STRING" id="2070753.A0A3A2ZGD2"/>
<dbReference type="PANTHER" id="PTHR45711:SF3">
    <property type="entry name" value="CLC CHANNEL"/>
    <property type="match status" value="1"/>
</dbReference>
<evidence type="ECO:0000256" key="4">
    <source>
        <dbReference type="ARBA" id="ARBA00022989"/>
    </source>
</evidence>
<dbReference type="GO" id="GO:0005794">
    <property type="term" value="C:Golgi apparatus"/>
    <property type="evidence" value="ECO:0007669"/>
    <property type="project" value="TreeGrafter"/>
</dbReference>
<dbReference type="Proteomes" id="UP000266188">
    <property type="component" value="Unassembled WGS sequence"/>
</dbReference>
<dbReference type="Gene3D" id="1.10.3080.10">
    <property type="entry name" value="Clc chloride channel"/>
    <property type="match status" value="1"/>
</dbReference>
<accession>A0A3A2ZGD2</accession>
<dbReference type="InterPro" id="IPR001807">
    <property type="entry name" value="ClC"/>
</dbReference>
<reference evidence="11" key="1">
    <citation type="submission" date="2017-02" db="EMBL/GenBank/DDBJ databases">
        <authorList>
            <person name="Tafer H."/>
            <person name="Lopandic K."/>
        </authorList>
    </citation>
    <scope>NUCLEOTIDE SEQUENCE [LARGE SCALE GENOMIC DNA]</scope>
    <source>
        <strain evidence="11">CBS 366.77</strain>
    </source>
</reference>
<feature type="transmembrane region" description="Helical" evidence="9">
    <location>
        <begin position="179"/>
        <end position="206"/>
    </location>
</feature>
<proteinExistence type="predicted"/>
<dbReference type="AlphaFoldDB" id="A0A3A2ZGD2"/>
<evidence type="ECO:0000256" key="7">
    <source>
        <dbReference type="ARBA" id="ARBA00023214"/>
    </source>
</evidence>
<organism evidence="10 11">
    <name type="scientific">Aspergillus sclerotialis</name>
    <dbReference type="NCBI Taxonomy" id="2070753"/>
    <lineage>
        <taxon>Eukaryota</taxon>
        <taxon>Fungi</taxon>
        <taxon>Dikarya</taxon>
        <taxon>Ascomycota</taxon>
        <taxon>Pezizomycotina</taxon>
        <taxon>Eurotiomycetes</taxon>
        <taxon>Eurotiomycetidae</taxon>
        <taxon>Eurotiales</taxon>
        <taxon>Aspergillaceae</taxon>
        <taxon>Aspergillus</taxon>
        <taxon>Aspergillus subgen. Polypaecilum</taxon>
    </lineage>
</organism>
<feature type="transmembrane region" description="Helical" evidence="9">
    <location>
        <begin position="261"/>
        <end position="281"/>
    </location>
</feature>
<keyword evidence="7" id="KW-0868">Chloride</keyword>
<feature type="transmembrane region" description="Helical" evidence="9">
    <location>
        <begin position="488"/>
        <end position="508"/>
    </location>
</feature>
<comment type="subcellular location">
    <subcellularLocation>
        <location evidence="1">Membrane</location>
        <topology evidence="1">Multi-pass membrane protein</topology>
    </subcellularLocation>
</comment>
<evidence type="ECO:0000256" key="3">
    <source>
        <dbReference type="ARBA" id="ARBA00022692"/>
    </source>
</evidence>
<evidence type="ECO:0000313" key="10">
    <source>
        <dbReference type="EMBL" id="RJE18374.1"/>
    </source>
</evidence>
<dbReference type="PANTHER" id="PTHR45711">
    <property type="entry name" value="CHLORIDE CHANNEL PROTEIN"/>
    <property type="match status" value="1"/>
</dbReference>
<dbReference type="Pfam" id="PF00654">
    <property type="entry name" value="Voltage_CLC"/>
    <property type="match status" value="1"/>
</dbReference>
<feature type="transmembrane region" description="Helical" evidence="9">
    <location>
        <begin position="414"/>
        <end position="438"/>
    </location>
</feature>
<dbReference type="GO" id="GO:0005886">
    <property type="term" value="C:plasma membrane"/>
    <property type="evidence" value="ECO:0007669"/>
    <property type="project" value="TreeGrafter"/>
</dbReference>
<keyword evidence="5" id="KW-0406">Ion transport</keyword>
<feature type="compositionally biased region" description="Basic and acidic residues" evidence="8">
    <location>
        <begin position="41"/>
        <end position="58"/>
    </location>
</feature>
<evidence type="ECO:0000256" key="5">
    <source>
        <dbReference type="ARBA" id="ARBA00023065"/>
    </source>
</evidence>
<evidence type="ECO:0000256" key="6">
    <source>
        <dbReference type="ARBA" id="ARBA00023136"/>
    </source>
</evidence>
<comment type="caution">
    <text evidence="10">The sequence shown here is derived from an EMBL/GenBank/DDBJ whole genome shotgun (WGS) entry which is preliminary data.</text>
</comment>
<dbReference type="PRINTS" id="PR00762">
    <property type="entry name" value="CLCHANNEL"/>
</dbReference>
<evidence type="ECO:0000256" key="8">
    <source>
        <dbReference type="SAM" id="MobiDB-lite"/>
    </source>
</evidence>
<feature type="compositionally biased region" description="Polar residues" evidence="8">
    <location>
        <begin position="19"/>
        <end position="28"/>
    </location>
</feature>
<feature type="compositionally biased region" description="Polar residues" evidence="8">
    <location>
        <begin position="1"/>
        <end position="12"/>
    </location>
</feature>
<dbReference type="GO" id="GO:0005247">
    <property type="term" value="F:voltage-gated chloride channel activity"/>
    <property type="evidence" value="ECO:0007669"/>
    <property type="project" value="TreeGrafter"/>
</dbReference>
<dbReference type="FunFam" id="1.10.3080.10:FF:000013">
    <property type="entry name" value="Voltage-gated chloride channel (ClcA)"/>
    <property type="match status" value="1"/>
</dbReference>
<dbReference type="CDD" id="cd03684">
    <property type="entry name" value="ClC_3_like"/>
    <property type="match status" value="1"/>
</dbReference>
<dbReference type="InterPro" id="IPR014743">
    <property type="entry name" value="Cl-channel_core"/>
</dbReference>
<dbReference type="OrthoDB" id="44789at2759"/>
<keyword evidence="11" id="KW-1185">Reference proteome</keyword>